<reference evidence="2 3" key="1">
    <citation type="submission" date="2020-03" db="EMBL/GenBank/DDBJ databases">
        <title>Draft Genome Sequence of Cudoniella acicularis.</title>
        <authorList>
            <person name="Buettner E."/>
            <person name="Kellner H."/>
        </authorList>
    </citation>
    <scope>NUCLEOTIDE SEQUENCE [LARGE SCALE GENOMIC DNA]</scope>
    <source>
        <strain evidence="2 3">DSM 108380</strain>
    </source>
</reference>
<dbReference type="AlphaFoldDB" id="A0A8H4RHA6"/>
<dbReference type="EMBL" id="JAAMPI010000851">
    <property type="protein sequence ID" value="KAF4628162.1"/>
    <property type="molecule type" value="Genomic_DNA"/>
</dbReference>
<evidence type="ECO:0000313" key="2">
    <source>
        <dbReference type="EMBL" id="KAF4628162.1"/>
    </source>
</evidence>
<sequence length="508" mass="57559">MKIISIGMNMVSRKRSNLALSESRLIDLTYQEGTCDMIAFDFLENFADAAQSTDNWTRLANNIRFFCLSFNFGLRHADIQLKNPWSIFTRFQNLEHLELTGKWPYEHTEWDIAVEAFNAKPQPHLNKLHTVCLRGYLPQDFVQYICHGASNITSLELAILDRPIGSTLLDTRENPPPGKQEDSEVDSDALLKGNDDTGSDDDSDAEDFDEEQIAPRALAALKDSDLIERFTSISRLSLCRPAESAQPLSPAGLNDVYVSLKSEQNILTEWAQLIRSTRSSVEHLILAQWPFAEDIEVDGTVSKEFLVYYTYGPGYHRFVEHALPALLEDGEWPKLKSIRFYRVRPVRLSGWQIIFDLIHDLGFSDFIVQPINKLGMRKRIEGRNRVNEFLIKFVRGRWLSIKVPEETVILIAGLKLERTIIVLISSRSIMQTVKTDEPQLRRTPDFRACGPVGSVEEITQLAVSSAESVDSGSNAYASRITAADPTLVIVNLFLDELLRDSTTEFSNL</sequence>
<name>A0A8H4RHA6_9HELO</name>
<evidence type="ECO:0000256" key="1">
    <source>
        <dbReference type="SAM" id="MobiDB-lite"/>
    </source>
</evidence>
<evidence type="ECO:0000313" key="3">
    <source>
        <dbReference type="Proteomes" id="UP000566819"/>
    </source>
</evidence>
<protein>
    <submittedName>
        <fullName evidence="2">Uncharacterized protein</fullName>
    </submittedName>
</protein>
<dbReference type="OrthoDB" id="3927840at2759"/>
<proteinExistence type="predicted"/>
<organism evidence="2 3">
    <name type="scientific">Cudoniella acicularis</name>
    <dbReference type="NCBI Taxonomy" id="354080"/>
    <lineage>
        <taxon>Eukaryota</taxon>
        <taxon>Fungi</taxon>
        <taxon>Dikarya</taxon>
        <taxon>Ascomycota</taxon>
        <taxon>Pezizomycotina</taxon>
        <taxon>Leotiomycetes</taxon>
        <taxon>Helotiales</taxon>
        <taxon>Tricladiaceae</taxon>
        <taxon>Cudoniella</taxon>
    </lineage>
</organism>
<feature type="region of interest" description="Disordered" evidence="1">
    <location>
        <begin position="168"/>
        <end position="208"/>
    </location>
</feature>
<accession>A0A8H4RHA6</accession>
<gene>
    <name evidence="2" type="ORF">G7Y89_g9986</name>
</gene>
<feature type="compositionally biased region" description="Acidic residues" evidence="1">
    <location>
        <begin position="197"/>
        <end position="208"/>
    </location>
</feature>
<keyword evidence="3" id="KW-1185">Reference proteome</keyword>
<comment type="caution">
    <text evidence="2">The sequence shown here is derived from an EMBL/GenBank/DDBJ whole genome shotgun (WGS) entry which is preliminary data.</text>
</comment>
<dbReference type="Proteomes" id="UP000566819">
    <property type="component" value="Unassembled WGS sequence"/>
</dbReference>